<keyword evidence="1" id="KW-0812">Transmembrane</keyword>
<proteinExistence type="predicted"/>
<comment type="caution">
    <text evidence="2">The sequence shown here is derived from an EMBL/GenBank/DDBJ whole genome shotgun (WGS) entry which is preliminary data.</text>
</comment>
<evidence type="ECO:0000256" key="1">
    <source>
        <dbReference type="SAM" id="Phobius"/>
    </source>
</evidence>
<organism evidence="2 3">
    <name type="scientific">Hondaea fermentalgiana</name>
    <dbReference type="NCBI Taxonomy" id="2315210"/>
    <lineage>
        <taxon>Eukaryota</taxon>
        <taxon>Sar</taxon>
        <taxon>Stramenopiles</taxon>
        <taxon>Bigyra</taxon>
        <taxon>Labyrinthulomycetes</taxon>
        <taxon>Thraustochytrida</taxon>
        <taxon>Thraustochytriidae</taxon>
        <taxon>Hondaea</taxon>
    </lineage>
</organism>
<evidence type="ECO:0000313" key="3">
    <source>
        <dbReference type="Proteomes" id="UP000241890"/>
    </source>
</evidence>
<dbReference type="AlphaFoldDB" id="A0A2R5GDN3"/>
<dbReference type="Proteomes" id="UP000241890">
    <property type="component" value="Unassembled WGS sequence"/>
</dbReference>
<evidence type="ECO:0000313" key="2">
    <source>
        <dbReference type="EMBL" id="GBG28675.1"/>
    </source>
</evidence>
<protein>
    <submittedName>
        <fullName evidence="2">Uncharacterized protein</fullName>
    </submittedName>
</protein>
<feature type="transmembrane region" description="Helical" evidence="1">
    <location>
        <begin position="6"/>
        <end position="29"/>
    </location>
</feature>
<keyword evidence="1" id="KW-1133">Transmembrane helix</keyword>
<keyword evidence="3" id="KW-1185">Reference proteome</keyword>
<accession>A0A2R5GDN3</accession>
<dbReference type="InParanoid" id="A0A2R5GDN3"/>
<gene>
    <name evidence="2" type="ORF">FCC1311_048962</name>
</gene>
<keyword evidence="1" id="KW-0472">Membrane</keyword>
<reference evidence="2 3" key="1">
    <citation type="submission" date="2017-12" db="EMBL/GenBank/DDBJ databases">
        <title>Sequencing, de novo assembly and annotation of complete genome of a new Thraustochytrid species, strain FCC1311.</title>
        <authorList>
            <person name="Sedici K."/>
            <person name="Godart F."/>
            <person name="Aiese Cigliano R."/>
            <person name="Sanseverino W."/>
            <person name="Barakat M."/>
            <person name="Ortet P."/>
            <person name="Marechal E."/>
            <person name="Cagnac O."/>
            <person name="Amato A."/>
        </authorList>
    </citation>
    <scope>NUCLEOTIDE SEQUENCE [LARGE SCALE GENOMIC DNA]</scope>
</reference>
<name>A0A2R5GDN3_9STRA</name>
<sequence>MAPLSNGAVAGATLAVATGIASVWMSWGYRLHCDTMTRANAYEREIAQRCNWDQEKMPLHAFKPENNPGATTVTTTNL</sequence>
<dbReference type="EMBL" id="BEYU01000046">
    <property type="protein sequence ID" value="GBG28675.1"/>
    <property type="molecule type" value="Genomic_DNA"/>
</dbReference>